<gene>
    <name evidence="1" type="ORF">GPM918_LOCUS28335</name>
    <name evidence="2" type="ORF">SRO942_LOCUS28827</name>
</gene>
<name>A0A815DEX7_9BILA</name>
<dbReference type="AlphaFoldDB" id="A0A815DEX7"/>
<dbReference type="EMBL" id="CAJOBC010035542">
    <property type="protein sequence ID" value="CAF4113785.1"/>
    <property type="molecule type" value="Genomic_DNA"/>
</dbReference>
<keyword evidence="3" id="KW-1185">Reference proteome</keyword>
<evidence type="ECO:0008006" key="4">
    <source>
        <dbReference type="Google" id="ProtNLM"/>
    </source>
</evidence>
<accession>A0A815DEX7</accession>
<reference evidence="1" key="1">
    <citation type="submission" date="2021-02" db="EMBL/GenBank/DDBJ databases">
        <authorList>
            <person name="Nowell W R."/>
        </authorList>
    </citation>
    <scope>NUCLEOTIDE SEQUENCE</scope>
</reference>
<dbReference type="EMBL" id="CAJNOQ010012312">
    <property type="protein sequence ID" value="CAF1297183.1"/>
    <property type="molecule type" value="Genomic_DNA"/>
</dbReference>
<evidence type="ECO:0000313" key="1">
    <source>
        <dbReference type="EMBL" id="CAF1297183.1"/>
    </source>
</evidence>
<dbReference type="Proteomes" id="UP000663829">
    <property type="component" value="Unassembled WGS sequence"/>
</dbReference>
<sequence length="342" mass="39054">MSLIAEWSIFTIQIQKTFSSTMHQELAIKKVGARQQGLDETILHYYNDMMELFDMMDTDMTDQLKVAYLKADLKVSLKKDVMRQDPKTPAQFLEVAQVEEKLDSYEFYTKVQASANNLLFKAIDETTQECKRIPLGDGIVDVKNNIVQLMIYNPTKKLVTLPRRMFLGTIDHLASDTYCSTLFSNGITQECDVNQEKEAQTVPLNTITDSLSQHLKINEQQYQHLLNFLQEHRVLFDTSQPRTIKTKIQHVIDTGDHSPVNAKPYFKTIDQRKNVQQETDKIQAANKLKQVLTEEPLVLKYPHPTAPFILATDASELLTPILLGSTSAPNRRDIINSNHNGL</sequence>
<dbReference type="Proteomes" id="UP000681722">
    <property type="component" value="Unassembled WGS sequence"/>
</dbReference>
<organism evidence="1 3">
    <name type="scientific">Didymodactylos carnosus</name>
    <dbReference type="NCBI Taxonomy" id="1234261"/>
    <lineage>
        <taxon>Eukaryota</taxon>
        <taxon>Metazoa</taxon>
        <taxon>Spiralia</taxon>
        <taxon>Gnathifera</taxon>
        <taxon>Rotifera</taxon>
        <taxon>Eurotatoria</taxon>
        <taxon>Bdelloidea</taxon>
        <taxon>Philodinida</taxon>
        <taxon>Philodinidae</taxon>
        <taxon>Didymodactylos</taxon>
    </lineage>
</organism>
<proteinExistence type="predicted"/>
<dbReference type="OrthoDB" id="420169at2759"/>
<protein>
    <recommendedName>
        <fullName evidence="4">Reverse transcriptase/retrotransposon-derived protein RNase H-like domain-containing protein</fullName>
    </recommendedName>
</protein>
<evidence type="ECO:0000313" key="2">
    <source>
        <dbReference type="EMBL" id="CAF4113785.1"/>
    </source>
</evidence>
<comment type="caution">
    <text evidence="1">The sequence shown here is derived from an EMBL/GenBank/DDBJ whole genome shotgun (WGS) entry which is preliminary data.</text>
</comment>
<evidence type="ECO:0000313" key="3">
    <source>
        <dbReference type="Proteomes" id="UP000663829"/>
    </source>
</evidence>